<dbReference type="InterPro" id="IPR003507">
    <property type="entry name" value="S66_fam"/>
</dbReference>
<dbReference type="Gene3D" id="3.50.30.60">
    <property type="entry name" value="LD-carboxypeptidase A C-terminal domain-like"/>
    <property type="match status" value="1"/>
</dbReference>
<dbReference type="PANTHER" id="PTHR30237">
    <property type="entry name" value="MURAMOYLTETRAPEPTIDE CARBOXYPEPTIDASE"/>
    <property type="match status" value="1"/>
</dbReference>
<dbReference type="Pfam" id="PF17676">
    <property type="entry name" value="Peptidase_S66C"/>
    <property type="match status" value="1"/>
</dbReference>
<dbReference type="InterPro" id="IPR040921">
    <property type="entry name" value="Peptidase_S66C"/>
</dbReference>
<dbReference type="InterPro" id="IPR027478">
    <property type="entry name" value="LdcA_N"/>
</dbReference>
<comment type="caution">
    <text evidence="8">The sequence shown here is derived from an EMBL/GenBank/DDBJ whole genome shotgun (WGS) entry which is preliminary data.</text>
</comment>
<feature type="domain" description="LD-carboxypeptidase C-terminal" evidence="7">
    <location>
        <begin position="179"/>
        <end position="276"/>
    </location>
</feature>
<dbReference type="PIRSF" id="PIRSF028757">
    <property type="entry name" value="LD-carboxypeptidase"/>
    <property type="match status" value="1"/>
</dbReference>
<keyword evidence="3" id="KW-0645">Protease</keyword>
<evidence type="ECO:0000256" key="2">
    <source>
        <dbReference type="ARBA" id="ARBA00022645"/>
    </source>
</evidence>
<dbReference type="PANTHER" id="PTHR30237:SF2">
    <property type="entry name" value="MUREIN TETRAPEPTIDE CARBOXYPEPTIDASE"/>
    <property type="match status" value="1"/>
</dbReference>
<feature type="domain" description="LD-carboxypeptidase N-terminal" evidence="6">
    <location>
        <begin position="16"/>
        <end position="135"/>
    </location>
</feature>
<dbReference type="SUPFAM" id="SSF52317">
    <property type="entry name" value="Class I glutamine amidotransferase-like"/>
    <property type="match status" value="1"/>
</dbReference>
<dbReference type="RefSeq" id="WP_307820013.1">
    <property type="nucleotide sequence ID" value="NZ_JAFBCL010000001.1"/>
</dbReference>
<dbReference type="Pfam" id="PF02016">
    <property type="entry name" value="Peptidase_S66"/>
    <property type="match status" value="1"/>
</dbReference>
<reference evidence="8 9" key="1">
    <citation type="submission" date="2021-01" db="EMBL/GenBank/DDBJ databases">
        <title>Sequencing the genomes of 1000 actinobacteria strains.</title>
        <authorList>
            <person name="Klenk H.-P."/>
        </authorList>
    </citation>
    <scope>NUCLEOTIDE SEQUENCE [LARGE SCALE GENOMIC DNA]</scope>
    <source>
        <strain evidence="8 9">DSM 44581</strain>
    </source>
</reference>
<dbReference type="CDD" id="cd07025">
    <property type="entry name" value="Peptidase_S66"/>
    <property type="match status" value="1"/>
</dbReference>
<dbReference type="EC" id="3.4.17.13" evidence="8"/>
<evidence type="ECO:0000259" key="7">
    <source>
        <dbReference type="Pfam" id="PF17676"/>
    </source>
</evidence>
<dbReference type="EMBL" id="JAFBCL010000001">
    <property type="protein sequence ID" value="MBM7815295.1"/>
    <property type="molecule type" value="Genomic_DNA"/>
</dbReference>
<sequence length="288" mass="29755">MTAGPLPGLLRAGDGVTVVSPAGPVPAGPLRAGLDLLAGWGLRARLAPHAGDTHPDLPYLAGSDADRARDFQDAWCDPGAAAVLCARGGYGSARMVDLVDWERIAAAPRKVFVGSSDTTVLHERLGRLGVPTWFGPMVATSAFVDDATARERLRTALFHGPTTLRGRTVAPGRARGTAVGGTVSLLGEHPPPDGAIAWLEDVGEAPYRLDRLLTGLLRSGWFDRVAGIVLGSWTDCGDAEVVLRERLGPLGVPVLGSVGFGHCPGQHTVPLGVGVDLDADAGLVGVAP</sequence>
<gene>
    <name evidence="8" type="ORF">JOE68_006160</name>
</gene>
<accession>A0ABS2SH58</accession>
<organism evidence="8 9">
    <name type="scientific">Saccharothrix algeriensis</name>
    <dbReference type="NCBI Taxonomy" id="173560"/>
    <lineage>
        <taxon>Bacteria</taxon>
        <taxon>Bacillati</taxon>
        <taxon>Actinomycetota</taxon>
        <taxon>Actinomycetes</taxon>
        <taxon>Pseudonocardiales</taxon>
        <taxon>Pseudonocardiaceae</taxon>
        <taxon>Saccharothrix</taxon>
    </lineage>
</organism>
<evidence type="ECO:0000256" key="4">
    <source>
        <dbReference type="ARBA" id="ARBA00022801"/>
    </source>
</evidence>
<evidence type="ECO:0000256" key="3">
    <source>
        <dbReference type="ARBA" id="ARBA00022670"/>
    </source>
</evidence>
<proteinExistence type="inferred from homology"/>
<evidence type="ECO:0000259" key="6">
    <source>
        <dbReference type="Pfam" id="PF02016"/>
    </source>
</evidence>
<dbReference type="InterPro" id="IPR027461">
    <property type="entry name" value="Carboxypeptidase_A_C_sf"/>
</dbReference>
<dbReference type="Gene3D" id="3.40.50.10740">
    <property type="entry name" value="Class I glutamine amidotransferase-like"/>
    <property type="match status" value="1"/>
</dbReference>
<evidence type="ECO:0000313" key="9">
    <source>
        <dbReference type="Proteomes" id="UP001195724"/>
    </source>
</evidence>
<keyword evidence="2 8" id="KW-0121">Carboxypeptidase</keyword>
<evidence type="ECO:0000256" key="1">
    <source>
        <dbReference type="ARBA" id="ARBA00010233"/>
    </source>
</evidence>
<protein>
    <submittedName>
        <fullName evidence="8">Muramoyltetrapeptide carboxypeptidase</fullName>
        <ecNumber evidence="8">3.4.17.13</ecNumber>
    </submittedName>
</protein>
<dbReference type="InterPro" id="IPR040449">
    <property type="entry name" value="Peptidase_S66_N"/>
</dbReference>
<dbReference type="InterPro" id="IPR029062">
    <property type="entry name" value="Class_I_gatase-like"/>
</dbReference>
<keyword evidence="5" id="KW-0720">Serine protease</keyword>
<dbReference type="GO" id="GO:0106415">
    <property type="term" value="F:muramoyltetrapeptide carboxypeptidase activity"/>
    <property type="evidence" value="ECO:0007669"/>
    <property type="project" value="UniProtKB-EC"/>
</dbReference>
<comment type="similarity">
    <text evidence="1">Belongs to the peptidase S66 family.</text>
</comment>
<evidence type="ECO:0000256" key="5">
    <source>
        <dbReference type="ARBA" id="ARBA00022825"/>
    </source>
</evidence>
<keyword evidence="9" id="KW-1185">Reference proteome</keyword>
<dbReference type="Proteomes" id="UP001195724">
    <property type="component" value="Unassembled WGS sequence"/>
</dbReference>
<evidence type="ECO:0000313" key="8">
    <source>
        <dbReference type="EMBL" id="MBM7815295.1"/>
    </source>
</evidence>
<keyword evidence="4 8" id="KW-0378">Hydrolase</keyword>
<dbReference type="SUPFAM" id="SSF141986">
    <property type="entry name" value="LD-carboxypeptidase A C-terminal domain-like"/>
    <property type="match status" value="1"/>
</dbReference>
<name>A0ABS2SH58_9PSEU</name>